<proteinExistence type="predicted"/>
<organism evidence="2 3">
    <name type="scientific">Candidatus Yanofskybacteria bacterium GW2011_GWD2_39_48</name>
    <dbReference type="NCBI Taxonomy" id="1619031"/>
    <lineage>
        <taxon>Bacteria</taxon>
        <taxon>Candidatus Yanofskyibacteriota</taxon>
    </lineage>
</organism>
<dbReference type="AlphaFoldDB" id="A0A0G0P3K0"/>
<keyword evidence="1" id="KW-1133">Transmembrane helix</keyword>
<name>A0A0G0P3K0_9BACT</name>
<evidence type="ECO:0000313" key="2">
    <source>
        <dbReference type="EMBL" id="KKR22889.1"/>
    </source>
</evidence>
<feature type="transmembrane region" description="Helical" evidence="1">
    <location>
        <begin position="37"/>
        <end position="56"/>
    </location>
</feature>
<keyword evidence="1" id="KW-0812">Transmembrane</keyword>
<accession>A0A0G0P3K0</accession>
<dbReference type="EMBL" id="LBXD01000031">
    <property type="protein sequence ID" value="KKR22889.1"/>
    <property type="molecule type" value="Genomic_DNA"/>
</dbReference>
<dbReference type="InterPro" id="IPR014509">
    <property type="entry name" value="YjdF-like"/>
</dbReference>
<reference evidence="2 3" key="1">
    <citation type="journal article" date="2015" name="Nature">
        <title>rRNA introns, odd ribosomes, and small enigmatic genomes across a large radiation of phyla.</title>
        <authorList>
            <person name="Brown C.T."/>
            <person name="Hug L.A."/>
            <person name="Thomas B.C."/>
            <person name="Sharon I."/>
            <person name="Castelle C.J."/>
            <person name="Singh A."/>
            <person name="Wilkins M.J."/>
            <person name="Williams K.H."/>
            <person name="Banfield J.F."/>
        </authorList>
    </citation>
    <scope>NUCLEOTIDE SEQUENCE [LARGE SCALE GENOMIC DNA]</scope>
</reference>
<protein>
    <submittedName>
        <fullName evidence="2">Uncharacterized protein</fullName>
    </submittedName>
</protein>
<keyword evidence="1" id="KW-0472">Membrane</keyword>
<dbReference type="Proteomes" id="UP000034764">
    <property type="component" value="Unassembled WGS sequence"/>
</dbReference>
<evidence type="ECO:0000256" key="1">
    <source>
        <dbReference type="SAM" id="Phobius"/>
    </source>
</evidence>
<feature type="transmembrane region" description="Helical" evidence="1">
    <location>
        <begin position="68"/>
        <end position="94"/>
    </location>
</feature>
<dbReference type="Pfam" id="PF09997">
    <property type="entry name" value="DUF2238"/>
    <property type="match status" value="1"/>
</dbReference>
<sequence length="136" mass="15936">MFTKKQKIALLFLVITFSLSIIATIYGWDNDYAWYDIVLHLSGGLFMAMFLYDYFSSAIMGTNWFKKMLLIVGYTLIIGVLWEFAEFLAGKYLSDPIYNKWHFRTYFIGNLQDTLYDLLNDIIGGLAFAITYRRKI</sequence>
<evidence type="ECO:0000313" key="3">
    <source>
        <dbReference type="Proteomes" id="UP000034764"/>
    </source>
</evidence>
<gene>
    <name evidence="2" type="ORF">UT53_C0031G0002</name>
</gene>
<comment type="caution">
    <text evidence="2">The sequence shown here is derived from an EMBL/GenBank/DDBJ whole genome shotgun (WGS) entry which is preliminary data.</text>
</comment>